<name>G4WH31_9VIRU</name>
<evidence type="ECO:0000256" key="1">
    <source>
        <dbReference type="SAM" id="MobiDB-lite"/>
    </source>
</evidence>
<feature type="compositionally biased region" description="Basic residues" evidence="1">
    <location>
        <begin position="759"/>
        <end position="768"/>
    </location>
</feature>
<evidence type="ECO:0000313" key="2">
    <source>
        <dbReference type="EMBL" id="ADW08803.1"/>
    </source>
</evidence>
<dbReference type="GeneID" id="65100178"/>
<feature type="compositionally biased region" description="Polar residues" evidence="1">
    <location>
        <begin position="694"/>
        <end position="705"/>
    </location>
</feature>
<dbReference type="KEGG" id="vg:65100178"/>
<dbReference type="RefSeq" id="YP_010085114.1">
    <property type="nucleotide sequence ID" value="NC_055220.1"/>
</dbReference>
<sequence length="875" mass="94933">MSGQLNIRSTAHLEQQAVAPDQYRAGAVAGLCSYSVPTPNITRRVHYNAGVSTVESGAGSADKLESFYHHRIPRDVALTSLRAGTIKHDVVTFDVSERGPTQPLTNQIVNVTYKQQYNFIDVGVSAAIVRTELQFFPVRPPVDNTKLNLLKNALTVHEVVKPLKLQLPKLVAQSHASPGAQLYSDFEPLRRAIANQAINDDYGMRLSHMARIVLHSFTAQAAGLSHSASDVVSTVDVRTMFVAETYQMSAAELQQRAFVYVDDDISEEYWAFLAMAMLGINTNVGNTRTVYSRLVSVSELRGGQQLYYVMKSGENTPANISQNACASVLNNPEKCLSFYNAYAQSLGLAQEASSVLRQVAVMPFMFTKNATLPYKARENPKADAYVYLLRETAEDIRLMYNSVETLVYQAPIIAGAVKAGVAAISMSYRVKNSLNVPSILAAIKEILADPSSCRSTMSAVLCSYGGITADLEWLLPFTEGVDIAMDACVRAYRDCGWLITTYNDLSCLGAYAPAFSTGVDMRNAQFGYDVASRPYLESLIALSTQGLPWTFENESLDGPTLQRAARDVVHWEAVIQWDAYSPGEGVSVAHITPTPVSPKQARPFETEPNAHLSERWQKSKRTLSGNGLKALTLSPPSAAARSEATKTATVAETLRTHTRSMSVKPNPAPGTKPHSMTWPVQAATSVPSGEVSDSESTTTRVTRANSVASTDDTASAATVVQTAPPGVTSPPRGRSVTPIGTTVDLSREPTPSLAERLKSPFRHQRVKSRSVSSSRGRATSDTNMGQMLDRGASESSEIALIRKTKPKDVAELGEHIVTSDGRIELITQLAGRRDYSDVVRDLLPGGVGTPDVGDWTGTSKNGEQRNITTLMNVNK</sequence>
<evidence type="ECO:0000313" key="3">
    <source>
        <dbReference type="Proteomes" id="UP000297101"/>
    </source>
</evidence>
<dbReference type="Proteomes" id="UP000297101">
    <property type="component" value="Genome"/>
</dbReference>
<dbReference type="EMBL" id="HQ343296">
    <property type="protein sequence ID" value="ADW08803.1"/>
    <property type="molecule type" value="Genomic_RNA"/>
</dbReference>
<feature type="region of interest" description="Disordered" evidence="1">
    <location>
        <begin position="656"/>
        <end position="795"/>
    </location>
</feature>
<proteinExistence type="predicted"/>
<organism evidence="2 3">
    <name type="scientific">Fusarium graminearum dsRNA mycovirus 2</name>
    <dbReference type="NCBI Taxonomy" id="254946"/>
    <lineage>
        <taxon>Viruses</taxon>
        <taxon>Riboviria</taxon>
        <taxon>Orthornavirae</taxon>
        <taxon>Duplornaviricota</taxon>
        <taxon>Chrymotiviricetes</taxon>
        <taxon>Ghabrivirales</taxon>
        <taxon>Alphatotivirineae</taxon>
        <taxon>Chrysoviridae</taxon>
        <taxon>Betachrysovirus</taxon>
        <taxon>Betachrysovirus fugramineari</taxon>
    </lineage>
</organism>
<protein>
    <submittedName>
        <fullName evidence="2">Uncharacterized protein</fullName>
    </submittedName>
</protein>
<reference evidence="2 3" key="1">
    <citation type="submission" date="2010-10" db="EMBL/GenBank/DDBJ databases">
        <title>Molecular characterization of double-stranded RNA mycovirus from Fusarium graminearum strain 98-8-60.</title>
        <authorList>
            <person name="Yu J."/>
            <person name="Lee K.-M."/>
            <person name="Son M."/>
            <person name="Kim K.-H."/>
        </authorList>
    </citation>
    <scope>NUCLEOTIDE SEQUENCE [LARGE SCALE GENOMIC DNA]</scope>
    <source>
        <strain evidence="2">98-8-60</strain>
    </source>
</reference>
<keyword evidence="3" id="KW-1185">Reference proteome</keyword>
<feature type="compositionally biased region" description="Low complexity" evidence="1">
    <location>
        <begin position="706"/>
        <end position="720"/>
    </location>
</feature>
<accession>G4WH31</accession>